<reference evidence="3" key="1">
    <citation type="submission" date="2025-08" db="UniProtKB">
        <authorList>
            <consortium name="RefSeq"/>
        </authorList>
    </citation>
    <scope>IDENTIFICATION</scope>
    <source>
        <strain evidence="3">S238N-H82</strain>
        <tissue evidence="3">Testes</tissue>
    </source>
</reference>
<name>A0A9J7HRI2_BRAFL</name>
<organism evidence="2 3">
    <name type="scientific">Branchiostoma floridae</name>
    <name type="common">Florida lancelet</name>
    <name type="synonym">Amphioxus</name>
    <dbReference type="NCBI Taxonomy" id="7739"/>
    <lineage>
        <taxon>Eukaryota</taxon>
        <taxon>Metazoa</taxon>
        <taxon>Chordata</taxon>
        <taxon>Cephalochordata</taxon>
        <taxon>Leptocardii</taxon>
        <taxon>Amphioxiformes</taxon>
        <taxon>Branchiostomatidae</taxon>
        <taxon>Branchiostoma</taxon>
    </lineage>
</organism>
<dbReference type="GeneID" id="118408072"/>
<dbReference type="AlphaFoldDB" id="A0A9J7HRI2"/>
<gene>
    <name evidence="3" type="primary">LOC118408072</name>
</gene>
<dbReference type="RefSeq" id="XP_035664584.1">
    <property type="nucleotide sequence ID" value="XM_035808691.1"/>
</dbReference>
<evidence type="ECO:0000313" key="3">
    <source>
        <dbReference type="RefSeq" id="XP_035664584.1"/>
    </source>
</evidence>
<dbReference type="Proteomes" id="UP000001554">
    <property type="component" value="Unplaced"/>
</dbReference>
<proteinExistence type="predicted"/>
<keyword evidence="2" id="KW-1185">Reference proteome</keyword>
<evidence type="ECO:0000256" key="1">
    <source>
        <dbReference type="SAM" id="SignalP"/>
    </source>
</evidence>
<sequence length="146" mass="16379">MKSTVVFFVIVLGVVLALEHPNIEVREDSTNSRCIWTFATDVPPSGCPVTFPATGMADVISDHIEEAVGDLDTMVEEQQLRSIRDGNNALKQQLERQHMTNDMNSLQGQIDEMTSDSTRMEEHITGMQGKMVTLMAQVKQDRRISR</sequence>
<evidence type="ECO:0000313" key="2">
    <source>
        <dbReference type="Proteomes" id="UP000001554"/>
    </source>
</evidence>
<accession>A0A9J7HRI2</accession>
<protein>
    <submittedName>
        <fullName evidence="3">Uncharacterized protein LOC118408072 isoform X2</fullName>
    </submittedName>
</protein>
<keyword evidence="1" id="KW-0732">Signal</keyword>
<feature type="signal peptide" evidence="1">
    <location>
        <begin position="1"/>
        <end position="17"/>
    </location>
</feature>
<feature type="chain" id="PRO_5039940901" evidence="1">
    <location>
        <begin position="18"/>
        <end position="146"/>
    </location>
</feature>